<reference evidence="2 3" key="1">
    <citation type="submission" date="2017-08" db="EMBL/GenBank/DDBJ databases">
        <title>Infants hospitalized years apart are colonized by the same room-sourced microbial strains.</title>
        <authorList>
            <person name="Brooks B."/>
            <person name="Olm M.R."/>
            <person name="Firek B.A."/>
            <person name="Baker R."/>
            <person name="Thomas B.C."/>
            <person name="Morowitz M.J."/>
            <person name="Banfield J.F."/>
        </authorList>
    </citation>
    <scope>NUCLEOTIDE SEQUENCE [LARGE SCALE GENOMIC DNA]</scope>
    <source>
        <strain evidence="2">S2_005_002_R2_29</strain>
    </source>
</reference>
<evidence type="ECO:0000313" key="2">
    <source>
        <dbReference type="EMBL" id="PZQ44295.1"/>
    </source>
</evidence>
<keyword evidence="1" id="KW-0812">Transmembrane</keyword>
<evidence type="ECO:0000256" key="1">
    <source>
        <dbReference type="SAM" id="Phobius"/>
    </source>
</evidence>
<feature type="transmembrane region" description="Helical" evidence="1">
    <location>
        <begin position="87"/>
        <end position="107"/>
    </location>
</feature>
<keyword evidence="1" id="KW-0472">Membrane</keyword>
<protein>
    <submittedName>
        <fullName evidence="2">Uncharacterized protein</fullName>
    </submittedName>
</protein>
<name>A0A2W5N062_9BACT</name>
<sequence length="133" mass="14894">MPTAQHIDGFFHGMAHAAKIARQTGRGLTAEHAITVEITTLKLFKEAQDERNSECKTGRFQKIRDVRLAFAERFSKYGSAKEWVKDIVGFACVFVMAVGFFAVLPAFDRAVRSERPPTTIPASVILPDFTFEE</sequence>
<proteinExistence type="predicted"/>
<dbReference type="AlphaFoldDB" id="A0A2W5N062"/>
<evidence type="ECO:0000313" key="3">
    <source>
        <dbReference type="Proteomes" id="UP000249417"/>
    </source>
</evidence>
<dbReference type="EMBL" id="QFQB01000100">
    <property type="protein sequence ID" value="PZQ44295.1"/>
    <property type="molecule type" value="Genomic_DNA"/>
</dbReference>
<accession>A0A2W5N062</accession>
<keyword evidence="1" id="KW-1133">Transmembrane helix</keyword>
<gene>
    <name evidence="2" type="ORF">DI551_10445</name>
</gene>
<dbReference type="Proteomes" id="UP000249417">
    <property type="component" value="Unassembled WGS sequence"/>
</dbReference>
<comment type="caution">
    <text evidence="2">The sequence shown here is derived from an EMBL/GenBank/DDBJ whole genome shotgun (WGS) entry which is preliminary data.</text>
</comment>
<organism evidence="2 3">
    <name type="scientific">Micavibrio aeruginosavorus</name>
    <dbReference type="NCBI Taxonomy" id="349221"/>
    <lineage>
        <taxon>Bacteria</taxon>
        <taxon>Pseudomonadati</taxon>
        <taxon>Bdellovibrionota</taxon>
        <taxon>Bdellovibrionia</taxon>
        <taxon>Bdellovibrionales</taxon>
        <taxon>Pseudobdellovibrionaceae</taxon>
        <taxon>Micavibrio</taxon>
    </lineage>
</organism>